<dbReference type="Pfam" id="PF02668">
    <property type="entry name" value="TauD"/>
    <property type="match status" value="1"/>
</dbReference>
<dbReference type="OrthoDB" id="408743at2759"/>
<dbReference type="EMBL" id="PDLM01000051">
    <property type="protein sequence ID" value="RDW56406.1"/>
    <property type="molecule type" value="Genomic_DNA"/>
</dbReference>
<keyword evidence="4" id="KW-1185">Reference proteome</keyword>
<dbReference type="SUPFAM" id="SSF51197">
    <property type="entry name" value="Clavaminate synthase-like"/>
    <property type="match status" value="1"/>
</dbReference>
<name>A0A3D8Q3C8_9HELO</name>
<dbReference type="AlphaFoldDB" id="A0A3D8Q3C8"/>
<evidence type="ECO:0000313" key="3">
    <source>
        <dbReference type="EMBL" id="RDW56406.1"/>
    </source>
</evidence>
<dbReference type="GO" id="GO:0016491">
    <property type="term" value="F:oxidoreductase activity"/>
    <property type="evidence" value="ECO:0007669"/>
    <property type="project" value="UniProtKB-KW"/>
</dbReference>
<dbReference type="InterPro" id="IPR042098">
    <property type="entry name" value="TauD-like_sf"/>
</dbReference>
<evidence type="ECO:0000313" key="4">
    <source>
        <dbReference type="Proteomes" id="UP000256645"/>
    </source>
</evidence>
<reference evidence="3 4" key="1">
    <citation type="journal article" date="2018" name="IMA Fungus">
        <title>IMA Genome-F 9: Draft genome sequence of Annulohypoxylon stygium, Aspergillus mulundensis, Berkeleyomyces basicola (syn. Thielaviopsis basicola), Ceratocystis smalleyi, two Cercospora beticola strains, Coleophoma cylindrospora, Fusarium fracticaudum, Phialophora cf. hyalina, and Morchella septimelata.</title>
        <authorList>
            <person name="Wingfield B.D."/>
            <person name="Bills G.F."/>
            <person name="Dong Y."/>
            <person name="Huang W."/>
            <person name="Nel W.J."/>
            <person name="Swalarsk-Parry B.S."/>
            <person name="Vaghefi N."/>
            <person name="Wilken P.M."/>
            <person name="An Z."/>
            <person name="de Beer Z.W."/>
            <person name="De Vos L."/>
            <person name="Chen L."/>
            <person name="Duong T.A."/>
            <person name="Gao Y."/>
            <person name="Hammerbacher A."/>
            <person name="Kikkert J.R."/>
            <person name="Li Y."/>
            <person name="Li H."/>
            <person name="Li K."/>
            <person name="Li Q."/>
            <person name="Liu X."/>
            <person name="Ma X."/>
            <person name="Naidoo K."/>
            <person name="Pethybridge S.J."/>
            <person name="Sun J."/>
            <person name="Steenkamp E.T."/>
            <person name="van der Nest M.A."/>
            <person name="van Wyk S."/>
            <person name="Wingfield M.J."/>
            <person name="Xiong C."/>
            <person name="Yue Q."/>
            <person name="Zhang X."/>
        </authorList>
    </citation>
    <scope>NUCLEOTIDE SEQUENCE [LARGE SCALE GENOMIC DNA]</scope>
    <source>
        <strain evidence="3 4">BP6252</strain>
    </source>
</reference>
<evidence type="ECO:0000256" key="1">
    <source>
        <dbReference type="ARBA" id="ARBA00023002"/>
    </source>
</evidence>
<organism evidence="3 4">
    <name type="scientific">Coleophoma cylindrospora</name>
    <dbReference type="NCBI Taxonomy" id="1849047"/>
    <lineage>
        <taxon>Eukaryota</taxon>
        <taxon>Fungi</taxon>
        <taxon>Dikarya</taxon>
        <taxon>Ascomycota</taxon>
        <taxon>Pezizomycotina</taxon>
        <taxon>Leotiomycetes</taxon>
        <taxon>Helotiales</taxon>
        <taxon>Dermateaceae</taxon>
        <taxon>Coleophoma</taxon>
    </lineage>
</organism>
<accession>A0A3D8Q3C8</accession>
<dbReference type="PANTHER" id="PTHR10696">
    <property type="entry name" value="GAMMA-BUTYROBETAINE HYDROXYLASE-RELATED"/>
    <property type="match status" value="1"/>
</dbReference>
<dbReference type="PANTHER" id="PTHR10696:SF21">
    <property type="entry name" value="TAUD_TFDA-LIKE DOMAIN-CONTAINING PROTEIN"/>
    <property type="match status" value="1"/>
</dbReference>
<sequence>MTTHVEFESFNIPGARVYYGNVLPYGLQVKCTEGSSEPPPVAQSAAALRSLGESGKIKELLERHGAVLIRGLGHPSAQTFSELVCVAEEGRGSYPHEQIGLAGKRTPVAKAIWAANEGPQDPSQLVLPIHSLSDNIHFYCLKKAPEGGATPIANSANIYEKVLAEIPELVEEVQKRGLGMKMLFRSPGNEEKGNEFDWAGEHSFGQEFLPGDDEATQRQKAEKQVLRLTSDFKWLEDGSLELTQHIPGIRRIPSSGRLVWFNGLVGRHGITRDIGALDPPYVGRDGMSYLLCVYGDETPIPRKYLDKLIDVIDEEEINVVLEEGDLLLVDNFQVSHTREPWEGERKILVSLWDGAAPIAVS</sequence>
<dbReference type="Proteomes" id="UP000256645">
    <property type="component" value="Unassembled WGS sequence"/>
</dbReference>
<feature type="domain" description="TauD/TfdA-like" evidence="2">
    <location>
        <begin position="54"/>
        <end position="351"/>
    </location>
</feature>
<evidence type="ECO:0000259" key="2">
    <source>
        <dbReference type="Pfam" id="PF02668"/>
    </source>
</evidence>
<dbReference type="Gene3D" id="3.60.130.10">
    <property type="entry name" value="Clavaminate synthase-like"/>
    <property type="match status" value="1"/>
</dbReference>
<dbReference type="STRING" id="1849047.A0A3D8Q3C8"/>
<comment type="caution">
    <text evidence="3">The sequence shown here is derived from an EMBL/GenBank/DDBJ whole genome shotgun (WGS) entry which is preliminary data.</text>
</comment>
<keyword evidence="1" id="KW-0560">Oxidoreductase</keyword>
<dbReference type="InterPro" id="IPR003819">
    <property type="entry name" value="TauD/TfdA-like"/>
</dbReference>
<proteinExistence type="predicted"/>
<gene>
    <name evidence="3" type="ORF">BP6252_14167</name>
</gene>
<protein>
    <recommendedName>
        <fullName evidence="2">TauD/TfdA-like domain-containing protein</fullName>
    </recommendedName>
</protein>
<dbReference type="InterPro" id="IPR050411">
    <property type="entry name" value="AlphaKG_dependent_hydroxylases"/>
</dbReference>